<dbReference type="SUPFAM" id="SSF53098">
    <property type="entry name" value="Ribonuclease H-like"/>
    <property type="match status" value="1"/>
</dbReference>
<reference evidence="3 4" key="1">
    <citation type="journal article" date="2012" name="Genome Biol.">
        <title>Genome and low-iron response of an oceanic diatom adapted to chronic iron limitation.</title>
        <authorList>
            <person name="Lommer M."/>
            <person name="Specht M."/>
            <person name="Roy A.S."/>
            <person name="Kraemer L."/>
            <person name="Andreson R."/>
            <person name="Gutowska M.A."/>
            <person name="Wolf J."/>
            <person name="Bergner S.V."/>
            <person name="Schilhabel M.B."/>
            <person name="Klostermeier U.C."/>
            <person name="Beiko R.G."/>
            <person name="Rosenstiel P."/>
            <person name="Hippler M."/>
            <person name="Laroche J."/>
        </authorList>
    </citation>
    <scope>NUCLEOTIDE SEQUENCE [LARGE SCALE GENOMIC DNA]</scope>
    <source>
        <strain evidence="3 4">CCMP1005</strain>
    </source>
</reference>
<feature type="compositionally biased region" description="Polar residues" evidence="1">
    <location>
        <begin position="228"/>
        <end position="237"/>
    </location>
</feature>
<protein>
    <recommendedName>
        <fullName evidence="2">Integrase catalytic domain-containing protein</fullName>
    </recommendedName>
</protein>
<evidence type="ECO:0000313" key="4">
    <source>
        <dbReference type="Proteomes" id="UP000266841"/>
    </source>
</evidence>
<dbReference type="GO" id="GO:0015074">
    <property type="term" value="P:DNA integration"/>
    <property type="evidence" value="ECO:0007669"/>
    <property type="project" value="InterPro"/>
</dbReference>
<feature type="compositionally biased region" description="Low complexity" evidence="1">
    <location>
        <begin position="170"/>
        <end position="180"/>
    </location>
</feature>
<dbReference type="OrthoDB" id="55824at2759"/>
<dbReference type="Gene3D" id="3.30.420.10">
    <property type="entry name" value="Ribonuclease H-like superfamily/Ribonuclease H"/>
    <property type="match status" value="1"/>
</dbReference>
<dbReference type="InterPro" id="IPR001584">
    <property type="entry name" value="Integrase_cat-core"/>
</dbReference>
<feature type="compositionally biased region" description="Low complexity" evidence="1">
    <location>
        <begin position="365"/>
        <end position="378"/>
    </location>
</feature>
<feature type="compositionally biased region" description="Acidic residues" evidence="1">
    <location>
        <begin position="465"/>
        <end position="475"/>
    </location>
</feature>
<dbReference type="CDD" id="cd09272">
    <property type="entry name" value="RNase_HI_RT_Ty1"/>
    <property type="match status" value="1"/>
</dbReference>
<dbReference type="InterPro" id="IPR012337">
    <property type="entry name" value="RNaseH-like_sf"/>
</dbReference>
<evidence type="ECO:0000259" key="2">
    <source>
        <dbReference type="PROSITE" id="PS50994"/>
    </source>
</evidence>
<evidence type="ECO:0000313" key="3">
    <source>
        <dbReference type="EMBL" id="EJK65177.1"/>
    </source>
</evidence>
<evidence type="ECO:0000256" key="1">
    <source>
        <dbReference type="SAM" id="MobiDB-lite"/>
    </source>
</evidence>
<feature type="region of interest" description="Disordered" evidence="1">
    <location>
        <begin position="465"/>
        <end position="517"/>
    </location>
</feature>
<gene>
    <name evidence="3" type="ORF">THAOC_14000</name>
</gene>
<dbReference type="InterPro" id="IPR054722">
    <property type="entry name" value="PolX-like_BBD"/>
</dbReference>
<accession>K0T4B6</accession>
<feature type="region of interest" description="Disordered" evidence="1">
    <location>
        <begin position="168"/>
        <end position="254"/>
    </location>
</feature>
<dbReference type="eggNOG" id="KOG0017">
    <property type="taxonomic scope" value="Eukaryota"/>
</dbReference>
<dbReference type="PANTHER" id="PTHR11439:SF483">
    <property type="entry name" value="PEPTIDE SYNTHASE GLIP-LIKE, PUTATIVE (AFU_ORTHOLOGUE AFUA_3G12920)-RELATED"/>
    <property type="match status" value="1"/>
</dbReference>
<organism evidence="3 4">
    <name type="scientific">Thalassiosira oceanica</name>
    <name type="common">Marine diatom</name>
    <dbReference type="NCBI Taxonomy" id="159749"/>
    <lineage>
        <taxon>Eukaryota</taxon>
        <taxon>Sar</taxon>
        <taxon>Stramenopiles</taxon>
        <taxon>Ochrophyta</taxon>
        <taxon>Bacillariophyta</taxon>
        <taxon>Coscinodiscophyceae</taxon>
        <taxon>Thalassiosirophycidae</taxon>
        <taxon>Thalassiosirales</taxon>
        <taxon>Thalassiosiraceae</taxon>
        <taxon>Thalassiosira</taxon>
    </lineage>
</organism>
<dbReference type="InterPro" id="IPR036397">
    <property type="entry name" value="RNaseH_sf"/>
</dbReference>
<keyword evidence="4" id="KW-1185">Reference proteome</keyword>
<feature type="region of interest" description="Disordered" evidence="1">
    <location>
        <begin position="309"/>
        <end position="378"/>
    </location>
</feature>
<comment type="caution">
    <text evidence="3">The sequence shown here is derived from an EMBL/GenBank/DDBJ whole genome shotgun (WGS) entry which is preliminary data.</text>
</comment>
<dbReference type="Pfam" id="PF22936">
    <property type="entry name" value="Pol_BBD"/>
    <property type="match status" value="1"/>
</dbReference>
<proteinExistence type="predicted"/>
<dbReference type="GO" id="GO:0003676">
    <property type="term" value="F:nucleic acid binding"/>
    <property type="evidence" value="ECO:0007669"/>
    <property type="project" value="InterPro"/>
</dbReference>
<dbReference type="PROSITE" id="PS50994">
    <property type="entry name" value="INTEGRASE"/>
    <property type="match status" value="1"/>
</dbReference>
<dbReference type="Proteomes" id="UP000266841">
    <property type="component" value="Unassembled WGS sequence"/>
</dbReference>
<feature type="compositionally biased region" description="Basic and acidic residues" evidence="1">
    <location>
        <begin position="181"/>
        <end position="206"/>
    </location>
</feature>
<feature type="compositionally biased region" description="Basic residues" evidence="1">
    <location>
        <begin position="207"/>
        <end position="221"/>
    </location>
</feature>
<dbReference type="EMBL" id="AGNL01016249">
    <property type="protein sequence ID" value="EJK65177.1"/>
    <property type="molecule type" value="Genomic_DNA"/>
</dbReference>
<sequence length="1644" mass="182984">MVDHLFPALPSDGPDRAVVHVKSSSVHKIQECPVDRAVADTGATHRLWNKLSDFRTFRRLDGQYVLLPDKSRMEILGVGNIVIRIGGRVVYLRNVFLVDGLRVPLFSLRVHRRLPGCGHHADNDGFHVFFPDFQVEVNDSEDSYLEFSSVEETPDELYDYVEPTNEELAAARASSSAVPPELRRSERLRRKDEAKLAEERRSQKRTDRNRRIKAKRKRKKKQLEDDTAVTSETQPSPESAADRGGAPSSWSDVVSQRHDATFDELDSAYTENSPDSPSPHEPADPVQVVRRLLDTSICPSDGVEETVLGTSAQTDGGPDFEVPCGPSAPLPSAVEETALGTSAQTDGGPRSEVSGESSAPPPPAGETVSGASSGGESADSCLSAEALLTAAIAEIRRNSKALTTPLAALSDADLTRKLIGNIATHGDAELRALLERDADHSTGDADDSTETAAPEAFDVDDDLESVVDSDDSDDSTADRPSSSPTRISFAELQSFHEDPNGTAPAVRPCDTPNESDTTQHLTCDRIVKAYGGRRARNYARFAQVLRGAKFVNSGAPLQTLGEFATMRRRRRGQVLPPTTKYLEKVHVDILFGDVAAMLGYRYALLLIDRATKYIWVYGLKSLTSDYLIDAFAQFRADAGGLPKQFRCDCDRKLMGGDARRWIYRHHSKILGAPAGRQSANGLAERAWQTLRDMARGYLIEAGMPRRFWFFAIEYAARMMNMAPGSVNGKLTTPFELVHRVAPDVRTWFPLFSIVFFHKDTDVATASDRESLMSNSLMGIAVGRSNTTNSLRVFSPDTKQYYESDCYKFDSSRRACTQWPTKIQYDGGLYVDLYRDSHHNTVPEPYPPGMPLKIALENGDIVNAIVSSIPIRTREGDTVPDSYLLHCPDGSTVTKSLEEMDAIADTPANKVVDTSSALPTVTSLPVWLQHNSKVSMFKDGEYHKGYIIMSSDGTFRFSCRRQLSSRQEAWGVALPDFATDWPRLTCNNTLLPSWSFSQYKKLGLSPASDPFDQHGQLVSANHVSARGLKNGTPKSLREALEKDSVDRDVWLKSYHEERGGLVDNETFVKLTLQQYKDLRLKKNAPKAIPTMCVLTVKTDENLDPCRAKARIVVLGNLEDRYWAKCDRYAPVLQYSSLRLLTSMAVEKRRRLKQGDFKNAFVQASLPDDEITIVRPPMGDPDAAIDEFWLLKKSLYGLCRAPRHWYEKMSKAMLDMGLKPSSHDPCMFVGVPSTEAQPAGDHDKPIHVGIYVDDFVYFSEDASVESRFEQILKSDFKIDFMGTVNWFLGTHFKWSEHHDGHLSVLLSQKAFAQNLVERHRLGSVNYNPRVSPYRSGCPIDSFPSAKVDENDKHFVRRRQAYRSLVGGLNWLATNTRPDLAPVVSFLASYNHCPSKQHMESALYVVRYLRSTASHGIAFHSDSPSTSNAYVHYPFPHDAEAYHDSTPAPHDRMHQLTAYSDANLGSQIGNSIPDGDEIEMFKFRSMSGFLIMRCGGPIAWKAVRQDRCSRSTCEAEIRAVDEATKEVLSLRYRCDDMGLPDSSSPTTVFNDNRGTCDWAKGTSTKGMRHLNLRDCAVRDSLQAGEIAIQHISGTVNPSDIFTKEMRDTAHFCDLRDSFMISEERFETFVSASSAWLSASWTGGISLD</sequence>
<dbReference type="InterPro" id="IPR013103">
    <property type="entry name" value="RVT_2"/>
</dbReference>
<dbReference type="PANTHER" id="PTHR11439">
    <property type="entry name" value="GAG-POL-RELATED RETROTRANSPOSON"/>
    <property type="match status" value="1"/>
</dbReference>
<feature type="domain" description="Integrase catalytic" evidence="2">
    <location>
        <begin position="573"/>
        <end position="741"/>
    </location>
</feature>
<name>K0T4B6_THAOC</name>
<dbReference type="Pfam" id="PF07727">
    <property type="entry name" value="RVT_2"/>
    <property type="match status" value="1"/>
</dbReference>